<accession>A0ABR9UEP8</accession>
<proteinExistence type="predicted"/>
<evidence type="ECO:0000313" key="2">
    <source>
        <dbReference type="Proteomes" id="UP000640725"/>
    </source>
</evidence>
<name>A0ABR9UEP8_9CYAN</name>
<dbReference type="EMBL" id="JADEWU010000043">
    <property type="protein sequence ID" value="MBE9144930.1"/>
    <property type="molecule type" value="Genomic_DNA"/>
</dbReference>
<evidence type="ECO:0000313" key="1">
    <source>
        <dbReference type="EMBL" id="MBE9144930.1"/>
    </source>
</evidence>
<organism evidence="1 2">
    <name type="scientific">Planktothrix mougeotii LEGE 06226</name>
    <dbReference type="NCBI Taxonomy" id="1828728"/>
    <lineage>
        <taxon>Bacteria</taxon>
        <taxon>Bacillati</taxon>
        <taxon>Cyanobacteriota</taxon>
        <taxon>Cyanophyceae</taxon>
        <taxon>Oscillatoriophycideae</taxon>
        <taxon>Oscillatoriales</taxon>
        <taxon>Microcoleaceae</taxon>
        <taxon>Planktothrix</taxon>
    </lineage>
</organism>
<protein>
    <submittedName>
        <fullName evidence="1">Uncharacterized protein</fullName>
    </submittedName>
</protein>
<gene>
    <name evidence="1" type="ORF">IQ236_17140</name>
</gene>
<sequence length="112" mass="13204">MHSYDGNPNWELADYGVYFFIILRQPKDWIKIEEIENDFGFYPQCELFVYMLGKSDIFQKALSQIVLILAEKYGGIIGVNLGIPRDYEECIGWYNSASFRNLLEENRIYFVP</sequence>
<keyword evidence="2" id="KW-1185">Reference proteome</keyword>
<dbReference type="Proteomes" id="UP000640725">
    <property type="component" value="Unassembled WGS sequence"/>
</dbReference>
<dbReference type="RefSeq" id="WP_193870425.1">
    <property type="nucleotide sequence ID" value="NZ_JADEWU010000043.1"/>
</dbReference>
<comment type="caution">
    <text evidence="1">The sequence shown here is derived from an EMBL/GenBank/DDBJ whole genome shotgun (WGS) entry which is preliminary data.</text>
</comment>
<reference evidence="1 2" key="1">
    <citation type="submission" date="2020-10" db="EMBL/GenBank/DDBJ databases">
        <authorList>
            <person name="Castelo-Branco R."/>
            <person name="Eusebio N."/>
            <person name="Adriana R."/>
            <person name="Vieira A."/>
            <person name="Brugerolle De Fraissinette N."/>
            <person name="Rezende De Castro R."/>
            <person name="Schneider M.P."/>
            <person name="Vasconcelos V."/>
            <person name="Leao P.N."/>
        </authorList>
    </citation>
    <scope>NUCLEOTIDE SEQUENCE [LARGE SCALE GENOMIC DNA]</scope>
    <source>
        <strain evidence="1 2">LEGE 06226</strain>
    </source>
</reference>